<evidence type="ECO:0000256" key="3">
    <source>
        <dbReference type="ARBA" id="ARBA00004477"/>
    </source>
</evidence>
<evidence type="ECO:0000256" key="7">
    <source>
        <dbReference type="ARBA" id="ARBA00022692"/>
    </source>
</evidence>
<dbReference type="Proteomes" id="UP001642540">
    <property type="component" value="Unassembled WGS sequence"/>
</dbReference>
<keyword evidence="19" id="KW-1185">Reference proteome</keyword>
<dbReference type="EMBL" id="CAXLJM020000088">
    <property type="protein sequence ID" value="CAL8131392.1"/>
    <property type="molecule type" value="Genomic_DNA"/>
</dbReference>
<reference evidence="18 19" key="1">
    <citation type="submission" date="2024-08" db="EMBL/GenBank/DDBJ databases">
        <authorList>
            <person name="Cucini C."/>
            <person name="Frati F."/>
        </authorList>
    </citation>
    <scope>NUCLEOTIDE SEQUENCE [LARGE SCALE GENOMIC DNA]</scope>
</reference>
<dbReference type="PANTHER" id="PTHR10689">
    <property type="entry name" value="MICROSOMAL GLUTATHIONE S-TRANSFERASE 1"/>
    <property type="match status" value="1"/>
</dbReference>
<evidence type="ECO:0000256" key="8">
    <source>
        <dbReference type="ARBA" id="ARBA00022787"/>
    </source>
</evidence>
<feature type="transmembrane region" description="Helical" evidence="17">
    <location>
        <begin position="100"/>
        <end position="121"/>
    </location>
</feature>
<keyword evidence="6" id="KW-0808">Transferase</keyword>
<evidence type="ECO:0000256" key="12">
    <source>
        <dbReference type="ARBA" id="ARBA00023128"/>
    </source>
</evidence>
<comment type="subcellular location">
    <subcellularLocation>
        <location evidence="3">Endoplasmic reticulum membrane</location>
        <topology evidence="3">Multi-pass membrane protein</topology>
    </subcellularLocation>
    <subcellularLocation>
        <location evidence="2">Mitochondrion outer membrane</location>
    </subcellularLocation>
</comment>
<keyword evidence="7 17" id="KW-0812">Transmembrane</keyword>
<evidence type="ECO:0000256" key="6">
    <source>
        <dbReference type="ARBA" id="ARBA00022679"/>
    </source>
</evidence>
<dbReference type="InterPro" id="IPR023352">
    <property type="entry name" value="MAPEG-like_dom_sf"/>
</dbReference>
<dbReference type="InterPro" id="IPR001129">
    <property type="entry name" value="Membr-assoc_MAPEG"/>
</dbReference>
<gene>
    <name evidence="18" type="ORF">ODALV1_LOCUS24158</name>
</gene>
<comment type="function">
    <text evidence="1">Conjugation of reduced glutathione to a wide number of exogenous and endogenous hydrophobic electrophiles.</text>
</comment>
<evidence type="ECO:0000256" key="11">
    <source>
        <dbReference type="ARBA" id="ARBA00022990"/>
    </source>
</evidence>
<dbReference type="InterPro" id="IPR040162">
    <property type="entry name" value="MGST1-like"/>
</dbReference>
<keyword evidence="9" id="KW-0256">Endoplasmic reticulum</keyword>
<keyword evidence="13 17" id="KW-0472">Membrane</keyword>
<evidence type="ECO:0000256" key="16">
    <source>
        <dbReference type="ARBA" id="ARBA00049385"/>
    </source>
</evidence>
<accession>A0ABP1RN77</accession>
<dbReference type="SUPFAM" id="SSF161084">
    <property type="entry name" value="MAPEG domain-like"/>
    <property type="match status" value="1"/>
</dbReference>
<comment type="similarity">
    <text evidence="4">Belongs to the MAPEG family.</text>
</comment>
<comment type="subunit">
    <text evidence="14">Homotrimer; The trimer binds only one molecule of glutathione.</text>
</comment>
<evidence type="ECO:0000256" key="14">
    <source>
        <dbReference type="ARBA" id="ARBA00038540"/>
    </source>
</evidence>
<keyword evidence="12" id="KW-0496">Mitochondrion</keyword>
<keyword evidence="10 17" id="KW-1133">Transmembrane helix</keyword>
<feature type="transmembrane region" description="Helical" evidence="17">
    <location>
        <begin position="75"/>
        <end position="94"/>
    </location>
</feature>
<dbReference type="Pfam" id="PF01124">
    <property type="entry name" value="MAPEG"/>
    <property type="match status" value="1"/>
</dbReference>
<evidence type="ECO:0000256" key="9">
    <source>
        <dbReference type="ARBA" id="ARBA00022824"/>
    </source>
</evidence>
<protein>
    <recommendedName>
        <fullName evidence="15">Microsomal glutathione S-transferase 1</fullName>
        <ecNumber evidence="5">2.5.1.18</ecNumber>
    </recommendedName>
</protein>
<feature type="transmembrane region" description="Helical" evidence="17">
    <location>
        <begin position="128"/>
        <end position="149"/>
    </location>
</feature>
<dbReference type="EC" id="2.5.1.18" evidence="5"/>
<proteinExistence type="inferred from homology"/>
<evidence type="ECO:0000256" key="2">
    <source>
        <dbReference type="ARBA" id="ARBA00004294"/>
    </source>
</evidence>
<organism evidence="18 19">
    <name type="scientific">Orchesella dallaii</name>
    <dbReference type="NCBI Taxonomy" id="48710"/>
    <lineage>
        <taxon>Eukaryota</taxon>
        <taxon>Metazoa</taxon>
        <taxon>Ecdysozoa</taxon>
        <taxon>Arthropoda</taxon>
        <taxon>Hexapoda</taxon>
        <taxon>Collembola</taxon>
        <taxon>Entomobryomorpha</taxon>
        <taxon>Entomobryoidea</taxon>
        <taxon>Orchesellidae</taxon>
        <taxon>Orchesellinae</taxon>
        <taxon>Orchesella</taxon>
    </lineage>
</organism>
<comment type="catalytic activity">
    <reaction evidence="16">
        <text>RX + glutathione = an S-substituted glutathione + a halide anion + H(+)</text>
        <dbReference type="Rhea" id="RHEA:16437"/>
        <dbReference type="ChEBI" id="CHEBI:15378"/>
        <dbReference type="ChEBI" id="CHEBI:16042"/>
        <dbReference type="ChEBI" id="CHEBI:17792"/>
        <dbReference type="ChEBI" id="CHEBI:57925"/>
        <dbReference type="ChEBI" id="CHEBI:90779"/>
        <dbReference type="EC" id="2.5.1.18"/>
    </reaction>
    <physiologicalReaction direction="left-to-right" evidence="16">
        <dbReference type="Rhea" id="RHEA:16438"/>
    </physiologicalReaction>
</comment>
<evidence type="ECO:0000256" key="15">
    <source>
        <dbReference type="ARBA" id="ARBA00039397"/>
    </source>
</evidence>
<comment type="caution">
    <text evidence="18">The sequence shown here is derived from an EMBL/GenBank/DDBJ whole genome shotgun (WGS) entry which is preliminary data.</text>
</comment>
<keyword evidence="8" id="KW-1000">Mitochondrion outer membrane</keyword>
<evidence type="ECO:0000256" key="5">
    <source>
        <dbReference type="ARBA" id="ARBA00012452"/>
    </source>
</evidence>
<evidence type="ECO:0000256" key="4">
    <source>
        <dbReference type="ARBA" id="ARBA00010459"/>
    </source>
</evidence>
<evidence type="ECO:0000256" key="1">
    <source>
        <dbReference type="ARBA" id="ARBA00003701"/>
    </source>
</evidence>
<feature type="transmembrane region" description="Helical" evidence="17">
    <location>
        <begin position="15"/>
        <end position="36"/>
    </location>
</feature>
<dbReference type="Gene3D" id="1.20.120.550">
    <property type="entry name" value="Membrane associated eicosanoid/glutathione metabolism-like domain"/>
    <property type="match status" value="1"/>
</dbReference>
<keyword evidence="11" id="KW-0007">Acetylation</keyword>
<evidence type="ECO:0000313" key="19">
    <source>
        <dbReference type="Proteomes" id="UP001642540"/>
    </source>
</evidence>
<sequence length="150" mass="18001">MGVELDFSWPVFKQYAFYTSILIFKVISISFLTVALQYKKRIVFMKEDRKFLKTFRLVSYDEDIERTHRTQQDDLKTIIPFCILGFIYCFTHPSPQYARTLFQIFTVARFVYSFVCVIYIIRQPSRAIAWSVATVINLYMCFKIFFYFMG</sequence>
<evidence type="ECO:0000313" key="18">
    <source>
        <dbReference type="EMBL" id="CAL8131392.1"/>
    </source>
</evidence>
<evidence type="ECO:0000256" key="10">
    <source>
        <dbReference type="ARBA" id="ARBA00022989"/>
    </source>
</evidence>
<evidence type="ECO:0000256" key="13">
    <source>
        <dbReference type="ARBA" id="ARBA00023136"/>
    </source>
</evidence>
<name>A0ABP1RN77_9HEXA</name>
<evidence type="ECO:0000256" key="17">
    <source>
        <dbReference type="SAM" id="Phobius"/>
    </source>
</evidence>
<dbReference type="PANTHER" id="PTHR10689:SF6">
    <property type="entry name" value="MICROSOMAL GLUTATHIONE S-TRANSFERASE 1"/>
    <property type="match status" value="1"/>
</dbReference>